<comment type="caution">
    <text evidence="1">The sequence shown here is derived from an EMBL/GenBank/DDBJ whole genome shotgun (WGS) entry which is preliminary data.</text>
</comment>
<accession>A0AAD9QCP2</accession>
<proteinExistence type="predicted"/>
<reference evidence="1" key="2">
    <citation type="journal article" date="2023" name="Science">
        <title>Genomic signatures of disease resistance in endangered staghorn corals.</title>
        <authorList>
            <person name="Vollmer S.V."/>
            <person name="Selwyn J.D."/>
            <person name="Despard B.A."/>
            <person name="Roesel C.L."/>
        </authorList>
    </citation>
    <scope>NUCLEOTIDE SEQUENCE</scope>
    <source>
        <strain evidence="1">K2</strain>
    </source>
</reference>
<gene>
    <name evidence="1" type="ORF">P5673_018968</name>
</gene>
<reference evidence="1" key="1">
    <citation type="journal article" date="2023" name="G3 (Bethesda)">
        <title>Whole genome assembly and annotation of the endangered Caribbean coral Acropora cervicornis.</title>
        <authorList>
            <person name="Selwyn J.D."/>
            <person name="Vollmer S.V."/>
        </authorList>
    </citation>
    <scope>NUCLEOTIDE SEQUENCE</scope>
    <source>
        <strain evidence="1">K2</strain>
    </source>
</reference>
<dbReference type="AlphaFoldDB" id="A0AAD9QCP2"/>
<dbReference type="EMBL" id="JARQWQ010000043">
    <property type="protein sequence ID" value="KAK2558759.1"/>
    <property type="molecule type" value="Genomic_DNA"/>
</dbReference>
<evidence type="ECO:0000313" key="1">
    <source>
        <dbReference type="EMBL" id="KAK2558759.1"/>
    </source>
</evidence>
<dbReference type="Proteomes" id="UP001249851">
    <property type="component" value="Unassembled WGS sequence"/>
</dbReference>
<organism evidence="1 2">
    <name type="scientific">Acropora cervicornis</name>
    <name type="common">Staghorn coral</name>
    <dbReference type="NCBI Taxonomy" id="6130"/>
    <lineage>
        <taxon>Eukaryota</taxon>
        <taxon>Metazoa</taxon>
        <taxon>Cnidaria</taxon>
        <taxon>Anthozoa</taxon>
        <taxon>Hexacorallia</taxon>
        <taxon>Scleractinia</taxon>
        <taxon>Astrocoeniina</taxon>
        <taxon>Acroporidae</taxon>
        <taxon>Acropora</taxon>
    </lineage>
</organism>
<evidence type="ECO:0000313" key="2">
    <source>
        <dbReference type="Proteomes" id="UP001249851"/>
    </source>
</evidence>
<name>A0AAD9QCP2_ACRCE</name>
<protein>
    <submittedName>
        <fullName evidence="1">Uncharacterized protein</fullName>
    </submittedName>
</protein>
<sequence>MYSTVTFEHYLGKYILKSKALLNLSSPPTCRVPLAGALTGKHTRHLSWIKSFKSYLRQRFSPTYNCIQIIAPTITQ</sequence>
<keyword evidence="2" id="KW-1185">Reference proteome</keyword>